<dbReference type="GO" id="GO:0005886">
    <property type="term" value="C:plasma membrane"/>
    <property type="evidence" value="ECO:0007669"/>
    <property type="project" value="TreeGrafter"/>
</dbReference>
<evidence type="ECO:0000256" key="4">
    <source>
        <dbReference type="ARBA" id="ARBA00022679"/>
    </source>
</evidence>
<gene>
    <name evidence="11" type="ORF">SanaruYs_08720</name>
</gene>
<evidence type="ECO:0000256" key="6">
    <source>
        <dbReference type="PROSITE-ProRule" id="PRU00339"/>
    </source>
</evidence>
<dbReference type="InterPro" id="IPR003594">
    <property type="entry name" value="HATPase_dom"/>
</dbReference>
<dbReference type="SUPFAM" id="SSF47384">
    <property type="entry name" value="Homodimeric domain of signal transducing histidine kinase"/>
    <property type="match status" value="1"/>
</dbReference>
<comment type="catalytic activity">
    <reaction evidence="1">
        <text>ATP + protein L-histidine = ADP + protein N-phospho-L-histidine.</text>
        <dbReference type="EC" id="2.7.13.3"/>
    </reaction>
</comment>
<keyword evidence="3" id="KW-0597">Phosphoprotein</keyword>
<evidence type="ECO:0000256" key="5">
    <source>
        <dbReference type="ARBA" id="ARBA00022777"/>
    </source>
</evidence>
<feature type="repeat" description="TPR" evidence="6">
    <location>
        <begin position="242"/>
        <end position="275"/>
    </location>
</feature>
<dbReference type="Gene3D" id="1.10.287.130">
    <property type="match status" value="1"/>
</dbReference>
<feature type="repeat" description="TPR" evidence="6">
    <location>
        <begin position="122"/>
        <end position="155"/>
    </location>
</feature>
<feature type="coiled-coil region" evidence="7">
    <location>
        <begin position="357"/>
        <end position="395"/>
    </location>
</feature>
<organism evidence="11 12">
    <name type="scientific">Chryseotalea sanaruensis</name>
    <dbReference type="NCBI Taxonomy" id="2482724"/>
    <lineage>
        <taxon>Bacteria</taxon>
        <taxon>Pseudomonadati</taxon>
        <taxon>Bacteroidota</taxon>
        <taxon>Cytophagia</taxon>
        <taxon>Cytophagales</taxon>
        <taxon>Chryseotaleaceae</taxon>
        <taxon>Chryseotalea</taxon>
    </lineage>
</organism>
<keyword evidence="5 11" id="KW-0418">Kinase</keyword>
<feature type="signal peptide" evidence="9">
    <location>
        <begin position="1"/>
        <end position="20"/>
    </location>
</feature>
<dbReference type="Pfam" id="PF00512">
    <property type="entry name" value="HisKA"/>
    <property type="match status" value="1"/>
</dbReference>
<name>A0A401U6R3_9BACT</name>
<evidence type="ECO:0000256" key="7">
    <source>
        <dbReference type="SAM" id="Coils"/>
    </source>
</evidence>
<dbReference type="PROSITE" id="PS50109">
    <property type="entry name" value="HIS_KIN"/>
    <property type="match status" value="1"/>
</dbReference>
<keyword evidence="7" id="KW-0175">Coiled coil</keyword>
<dbReference type="SUPFAM" id="SSF55874">
    <property type="entry name" value="ATPase domain of HSP90 chaperone/DNA topoisomerase II/histidine kinase"/>
    <property type="match status" value="1"/>
</dbReference>
<dbReference type="OrthoDB" id="9781208at2"/>
<dbReference type="InterPro" id="IPR011990">
    <property type="entry name" value="TPR-like_helical_dom_sf"/>
</dbReference>
<evidence type="ECO:0000259" key="10">
    <source>
        <dbReference type="PROSITE" id="PS50109"/>
    </source>
</evidence>
<dbReference type="PROSITE" id="PS50005">
    <property type="entry name" value="TPR"/>
    <property type="match status" value="4"/>
</dbReference>
<dbReference type="InterPro" id="IPR005467">
    <property type="entry name" value="His_kinase_dom"/>
</dbReference>
<dbReference type="RefSeq" id="WP_127121268.1">
    <property type="nucleotide sequence ID" value="NZ_BHXQ01000001.1"/>
</dbReference>
<evidence type="ECO:0000256" key="2">
    <source>
        <dbReference type="ARBA" id="ARBA00012438"/>
    </source>
</evidence>
<evidence type="ECO:0000256" key="3">
    <source>
        <dbReference type="ARBA" id="ARBA00022553"/>
    </source>
</evidence>
<dbReference type="AlphaFoldDB" id="A0A401U6R3"/>
<dbReference type="SMART" id="SM00388">
    <property type="entry name" value="HisKA"/>
    <property type="match status" value="1"/>
</dbReference>
<keyword evidence="9" id="KW-0732">Signal</keyword>
<dbReference type="CDD" id="cd00075">
    <property type="entry name" value="HATPase"/>
    <property type="match status" value="1"/>
</dbReference>
<dbReference type="Pfam" id="PF13424">
    <property type="entry name" value="TPR_12"/>
    <property type="match status" value="3"/>
</dbReference>
<comment type="caution">
    <text evidence="11">The sequence shown here is derived from an EMBL/GenBank/DDBJ whole genome shotgun (WGS) entry which is preliminary data.</text>
</comment>
<dbReference type="EC" id="2.7.13.3" evidence="2"/>
<dbReference type="Gene3D" id="1.25.40.10">
    <property type="entry name" value="Tetratricopeptide repeat domain"/>
    <property type="match status" value="2"/>
</dbReference>
<dbReference type="SMART" id="SM00387">
    <property type="entry name" value="HATPase_c"/>
    <property type="match status" value="1"/>
</dbReference>
<feature type="transmembrane region" description="Helical" evidence="8">
    <location>
        <begin position="398"/>
        <end position="419"/>
    </location>
</feature>
<dbReference type="EMBL" id="BHXQ01000001">
    <property type="protein sequence ID" value="GCC50654.1"/>
    <property type="molecule type" value="Genomic_DNA"/>
</dbReference>
<accession>A0A401U6R3</accession>
<dbReference type="PANTHER" id="PTHR43047:SF72">
    <property type="entry name" value="OSMOSENSING HISTIDINE PROTEIN KINASE SLN1"/>
    <property type="match status" value="1"/>
</dbReference>
<evidence type="ECO:0000313" key="11">
    <source>
        <dbReference type="EMBL" id="GCC50654.1"/>
    </source>
</evidence>
<dbReference type="PRINTS" id="PR00344">
    <property type="entry name" value="BCTRLSENSOR"/>
</dbReference>
<feature type="repeat" description="TPR" evidence="6">
    <location>
        <begin position="82"/>
        <end position="115"/>
    </location>
</feature>
<keyword evidence="4" id="KW-0808">Transferase</keyword>
<dbReference type="CDD" id="cd00082">
    <property type="entry name" value="HisKA"/>
    <property type="match status" value="1"/>
</dbReference>
<dbReference type="InterPro" id="IPR004358">
    <property type="entry name" value="Sig_transdc_His_kin-like_C"/>
</dbReference>
<evidence type="ECO:0000256" key="1">
    <source>
        <dbReference type="ARBA" id="ARBA00000085"/>
    </source>
</evidence>
<dbReference type="InterPro" id="IPR036890">
    <property type="entry name" value="HATPase_C_sf"/>
</dbReference>
<feature type="coiled-coil region" evidence="7">
    <location>
        <begin position="432"/>
        <end position="459"/>
    </location>
</feature>
<feature type="chain" id="PRO_5019537806" description="histidine kinase" evidence="9">
    <location>
        <begin position="21"/>
        <end position="675"/>
    </location>
</feature>
<dbReference type="FunFam" id="3.30.565.10:FF:000006">
    <property type="entry name" value="Sensor histidine kinase WalK"/>
    <property type="match status" value="1"/>
</dbReference>
<keyword evidence="6" id="KW-0802">TPR repeat</keyword>
<dbReference type="Proteomes" id="UP000288227">
    <property type="component" value="Unassembled WGS sequence"/>
</dbReference>
<dbReference type="InterPro" id="IPR036097">
    <property type="entry name" value="HisK_dim/P_sf"/>
</dbReference>
<dbReference type="SMART" id="SM00028">
    <property type="entry name" value="TPR"/>
    <property type="match status" value="7"/>
</dbReference>
<dbReference type="SUPFAM" id="SSF48452">
    <property type="entry name" value="TPR-like"/>
    <property type="match status" value="2"/>
</dbReference>
<feature type="domain" description="Histidine kinase" evidence="10">
    <location>
        <begin position="459"/>
        <end position="674"/>
    </location>
</feature>
<keyword evidence="12" id="KW-1185">Reference proteome</keyword>
<dbReference type="Pfam" id="PF02518">
    <property type="entry name" value="HATPase_c"/>
    <property type="match status" value="1"/>
</dbReference>
<evidence type="ECO:0000256" key="9">
    <source>
        <dbReference type="SAM" id="SignalP"/>
    </source>
</evidence>
<evidence type="ECO:0000313" key="12">
    <source>
        <dbReference type="Proteomes" id="UP000288227"/>
    </source>
</evidence>
<dbReference type="GO" id="GO:0009927">
    <property type="term" value="F:histidine phosphotransfer kinase activity"/>
    <property type="evidence" value="ECO:0007669"/>
    <property type="project" value="TreeGrafter"/>
</dbReference>
<evidence type="ECO:0000256" key="8">
    <source>
        <dbReference type="SAM" id="Phobius"/>
    </source>
</evidence>
<keyword evidence="8" id="KW-0472">Membrane</keyword>
<keyword evidence="8" id="KW-0812">Transmembrane</keyword>
<reference evidence="11 12" key="1">
    <citation type="submission" date="2018-11" db="EMBL/GenBank/DDBJ databases">
        <title>Chryseotalea sanarue gen. nov., sp., nov., a member of the family Cytophagaceae, isolated from a brackish lake in Hamamatsu Japan.</title>
        <authorList>
            <person name="Maejima Y."/>
            <person name="Iino T."/>
            <person name="Muraguchi Y."/>
            <person name="Fukuda K."/>
            <person name="Ohkuma M."/>
            <person name="Moriuchi R."/>
            <person name="Dohra H."/>
            <person name="Kimbara K."/>
            <person name="Shintani M."/>
        </authorList>
    </citation>
    <scope>NUCLEOTIDE SEQUENCE [LARGE SCALE GENOMIC DNA]</scope>
    <source>
        <strain evidence="11 12">Ys</strain>
    </source>
</reference>
<dbReference type="GO" id="GO:0000155">
    <property type="term" value="F:phosphorelay sensor kinase activity"/>
    <property type="evidence" value="ECO:0007669"/>
    <property type="project" value="InterPro"/>
</dbReference>
<protein>
    <recommendedName>
        <fullName evidence="2">histidine kinase</fullName>
        <ecNumber evidence="2">2.7.13.3</ecNumber>
    </recommendedName>
</protein>
<dbReference type="InterPro" id="IPR019734">
    <property type="entry name" value="TPR_rpt"/>
</dbReference>
<dbReference type="PANTHER" id="PTHR43047">
    <property type="entry name" value="TWO-COMPONENT HISTIDINE PROTEIN KINASE"/>
    <property type="match status" value="1"/>
</dbReference>
<keyword evidence="8" id="KW-1133">Transmembrane helix</keyword>
<dbReference type="Gene3D" id="3.30.565.10">
    <property type="entry name" value="Histidine kinase-like ATPase, C-terminal domain"/>
    <property type="match status" value="1"/>
</dbReference>
<proteinExistence type="predicted"/>
<dbReference type="InterPro" id="IPR003661">
    <property type="entry name" value="HisK_dim/P_dom"/>
</dbReference>
<sequence length="675" mass="76432">MRFCLVLILLLPIFSGNSFAQTQASDQDSLLQALQKAQGKNLLSTLCALCDSYRAIDREKALIYCRKASALAKQLNDQAQQISVFKNLGNIKRSNDEYDSALYFFNEGLALTITNHDSTERAKAHLNIGIVYERKGQLVSSMDAYLKSLSISEDMKDSVGMANAFNSMAFVYKAQKDNKMAMSYFEKALAIRKTLGLKEAVAGTINNIGLIYLNTKDFLKARENFIESAAVLDTNIHKREFAMIYNNLGITFENVGDHKQAHQYYLKSLKIKQERNDKSGIASSYGNIGANLEKAGKYGEAIPYSQLSYKLAKEIGSLEMMVTATLNLSRCYKKQGNFKQAVEQLDYLGKLEDSLYRKDKSEQIAEMMARYEAEKKEKENELLRSENLIKEVQARNNLYGFSMMALLSLFVIIFSIMLWRRNERKARVNKVLTDYAERIEHTNKELEESIKEKNNLMNVVAHDLKSPLNKVKGLLELVKLDGDLNEHQKDYVDKINNVVEQGRRLIADLLAANSEHTNNLIYGQVDITLLIQNLAREYETQLADKQINLHVVNPNKKLLIESVNDHLQRIMDNLVSNAIKFSPKGKNIFIDCRMEQDYILISVKDEGPGFTEEDRKNLFKKFQRLSAQPTAGEASTGLGLTIVKQLCDQLHATIELISESGQGATFKVSIPLLHN</sequence>
<feature type="repeat" description="TPR" evidence="6">
    <location>
        <begin position="162"/>
        <end position="195"/>
    </location>
</feature>